<evidence type="ECO:0000313" key="4">
    <source>
        <dbReference type="Proteomes" id="UP000320390"/>
    </source>
</evidence>
<evidence type="ECO:0000256" key="1">
    <source>
        <dbReference type="SAM" id="MobiDB-lite"/>
    </source>
</evidence>
<dbReference type="EMBL" id="CP036434">
    <property type="protein sequence ID" value="QDV09952.1"/>
    <property type="molecule type" value="Genomic_DNA"/>
</dbReference>
<feature type="region of interest" description="Disordered" evidence="1">
    <location>
        <begin position="1"/>
        <end position="24"/>
    </location>
</feature>
<keyword evidence="4" id="KW-1185">Reference proteome</keyword>
<sequence>MNPRPDPTADHPINRKQPPRKRLDKGRVVARVLLALWMPTVALGVGSLMVGHWAPLPTPEMTSTGELARATKALVKRTDGEARRWSLVHVL</sequence>
<keyword evidence="2" id="KW-0812">Transmembrane</keyword>
<organism evidence="3 4">
    <name type="scientific">Saltatorellus ferox</name>
    <dbReference type="NCBI Taxonomy" id="2528018"/>
    <lineage>
        <taxon>Bacteria</taxon>
        <taxon>Pseudomonadati</taxon>
        <taxon>Planctomycetota</taxon>
        <taxon>Planctomycetia</taxon>
        <taxon>Planctomycetia incertae sedis</taxon>
        <taxon>Saltatorellus</taxon>
    </lineage>
</organism>
<evidence type="ECO:0000313" key="3">
    <source>
        <dbReference type="EMBL" id="QDV09952.1"/>
    </source>
</evidence>
<dbReference type="Proteomes" id="UP000320390">
    <property type="component" value="Chromosome"/>
</dbReference>
<proteinExistence type="predicted"/>
<keyword evidence="2" id="KW-0472">Membrane</keyword>
<gene>
    <name evidence="3" type="ORF">Poly30_55130</name>
</gene>
<accession>A0A518F0T4</accession>
<protein>
    <submittedName>
        <fullName evidence="3">Uncharacterized protein</fullName>
    </submittedName>
</protein>
<evidence type="ECO:0000256" key="2">
    <source>
        <dbReference type="SAM" id="Phobius"/>
    </source>
</evidence>
<keyword evidence="2" id="KW-1133">Transmembrane helix</keyword>
<dbReference type="RefSeq" id="WP_145205266.1">
    <property type="nucleotide sequence ID" value="NZ_CP036434.1"/>
</dbReference>
<dbReference type="AlphaFoldDB" id="A0A518F0T4"/>
<feature type="transmembrane region" description="Helical" evidence="2">
    <location>
        <begin position="28"/>
        <end position="54"/>
    </location>
</feature>
<reference evidence="3 4" key="1">
    <citation type="submission" date="2019-02" db="EMBL/GenBank/DDBJ databases">
        <title>Deep-cultivation of Planctomycetes and their phenomic and genomic characterization uncovers novel biology.</title>
        <authorList>
            <person name="Wiegand S."/>
            <person name="Jogler M."/>
            <person name="Boedeker C."/>
            <person name="Pinto D."/>
            <person name="Vollmers J."/>
            <person name="Rivas-Marin E."/>
            <person name="Kohn T."/>
            <person name="Peeters S.H."/>
            <person name="Heuer A."/>
            <person name="Rast P."/>
            <person name="Oberbeckmann S."/>
            <person name="Bunk B."/>
            <person name="Jeske O."/>
            <person name="Meyerdierks A."/>
            <person name="Storesund J.E."/>
            <person name="Kallscheuer N."/>
            <person name="Luecker S."/>
            <person name="Lage O.M."/>
            <person name="Pohl T."/>
            <person name="Merkel B.J."/>
            <person name="Hornburger P."/>
            <person name="Mueller R.-W."/>
            <person name="Bruemmer F."/>
            <person name="Labrenz M."/>
            <person name="Spormann A.M."/>
            <person name="Op den Camp H."/>
            <person name="Overmann J."/>
            <person name="Amann R."/>
            <person name="Jetten M.S.M."/>
            <person name="Mascher T."/>
            <person name="Medema M.H."/>
            <person name="Devos D.P."/>
            <person name="Kaster A.-K."/>
            <person name="Ovreas L."/>
            <person name="Rohde M."/>
            <person name="Galperin M.Y."/>
            <person name="Jogler C."/>
        </authorList>
    </citation>
    <scope>NUCLEOTIDE SEQUENCE [LARGE SCALE GENOMIC DNA]</scope>
    <source>
        <strain evidence="3 4">Poly30</strain>
    </source>
</reference>
<name>A0A518F0T4_9BACT</name>